<protein>
    <recommendedName>
        <fullName evidence="1">PH domain-containing protein</fullName>
    </recommendedName>
</protein>
<evidence type="ECO:0000313" key="2">
    <source>
        <dbReference type="EMBL" id="KAH8988098.1"/>
    </source>
</evidence>
<proteinExistence type="predicted"/>
<organism evidence="2 3">
    <name type="scientific">Lactarius akahatsu</name>
    <dbReference type="NCBI Taxonomy" id="416441"/>
    <lineage>
        <taxon>Eukaryota</taxon>
        <taxon>Fungi</taxon>
        <taxon>Dikarya</taxon>
        <taxon>Basidiomycota</taxon>
        <taxon>Agaricomycotina</taxon>
        <taxon>Agaricomycetes</taxon>
        <taxon>Russulales</taxon>
        <taxon>Russulaceae</taxon>
        <taxon>Lactarius</taxon>
    </lineage>
</organism>
<dbReference type="Proteomes" id="UP001201163">
    <property type="component" value="Unassembled WGS sequence"/>
</dbReference>
<sequence>MILVDANQDIWERRWFVLQRPYLHVFKQSNEVEEITVISLDGVNVESNPDMESLLGKRFTFTLFTSSNSHALAAPSLKGTASMDC</sequence>
<gene>
    <name evidence="2" type="ORF">EDB92DRAFT_1874012</name>
</gene>
<dbReference type="InterPro" id="IPR001849">
    <property type="entry name" value="PH_domain"/>
</dbReference>
<name>A0AAD4Q959_9AGAM</name>
<feature type="domain" description="PH" evidence="1">
    <location>
        <begin position="1"/>
        <end position="85"/>
    </location>
</feature>
<reference evidence="2" key="1">
    <citation type="submission" date="2022-01" db="EMBL/GenBank/DDBJ databases">
        <title>Comparative genomics reveals a dynamic genome evolution in the ectomycorrhizal milk-cap (Lactarius) mushrooms.</title>
        <authorList>
            <consortium name="DOE Joint Genome Institute"/>
            <person name="Lebreton A."/>
            <person name="Tang N."/>
            <person name="Kuo A."/>
            <person name="LaButti K."/>
            <person name="Drula E."/>
            <person name="Barry K."/>
            <person name="Clum A."/>
            <person name="Lipzen A."/>
            <person name="Mousain D."/>
            <person name="Ng V."/>
            <person name="Wang R."/>
            <person name="Wang X."/>
            <person name="Dai Y."/>
            <person name="Henrissat B."/>
            <person name="Grigoriev I.V."/>
            <person name="Guerin-Laguette A."/>
            <person name="Yu F."/>
            <person name="Martin F.M."/>
        </authorList>
    </citation>
    <scope>NUCLEOTIDE SEQUENCE</scope>
    <source>
        <strain evidence="2">QP</strain>
    </source>
</reference>
<keyword evidence="3" id="KW-1185">Reference proteome</keyword>
<dbReference type="SUPFAM" id="SSF50729">
    <property type="entry name" value="PH domain-like"/>
    <property type="match status" value="1"/>
</dbReference>
<comment type="caution">
    <text evidence="2">The sequence shown here is derived from an EMBL/GenBank/DDBJ whole genome shotgun (WGS) entry which is preliminary data.</text>
</comment>
<dbReference type="EMBL" id="JAKELL010000044">
    <property type="protein sequence ID" value="KAH8988098.1"/>
    <property type="molecule type" value="Genomic_DNA"/>
</dbReference>
<dbReference type="Pfam" id="PF00169">
    <property type="entry name" value="PH"/>
    <property type="match status" value="1"/>
</dbReference>
<dbReference type="InterPro" id="IPR011993">
    <property type="entry name" value="PH-like_dom_sf"/>
</dbReference>
<evidence type="ECO:0000259" key="1">
    <source>
        <dbReference type="PROSITE" id="PS50003"/>
    </source>
</evidence>
<evidence type="ECO:0000313" key="3">
    <source>
        <dbReference type="Proteomes" id="UP001201163"/>
    </source>
</evidence>
<dbReference type="Gene3D" id="2.30.29.30">
    <property type="entry name" value="Pleckstrin-homology domain (PH domain)/Phosphotyrosine-binding domain (PTB)"/>
    <property type="match status" value="1"/>
</dbReference>
<dbReference type="AlphaFoldDB" id="A0AAD4Q959"/>
<accession>A0AAD4Q959</accession>
<dbReference type="PROSITE" id="PS50003">
    <property type="entry name" value="PH_DOMAIN"/>
    <property type="match status" value="1"/>
</dbReference>